<proteinExistence type="predicted"/>
<accession>A0ABT4W9G5</accession>
<reference evidence="1 2" key="1">
    <citation type="journal article" date="2023" name="Chemosphere">
        <title>Whole genome analysis of Flavobacterium aziz-sancarii sp. nov., isolated from Ardley Island (Antarctica), revealed a rich resistome and bioremediation potential.</title>
        <authorList>
            <person name="Otur C."/>
            <person name="Okay S."/>
            <person name="Kurt-Kizildogan A."/>
        </authorList>
    </citation>
    <scope>NUCLEOTIDE SEQUENCE [LARGE SCALE GENOMIC DNA]</scope>
    <source>
        <strain evidence="1 2">AC</strain>
    </source>
</reference>
<evidence type="ECO:0000313" key="1">
    <source>
        <dbReference type="EMBL" id="MDA6069199.1"/>
    </source>
</evidence>
<name>A0ABT4W9G5_9FLAO</name>
<comment type="caution">
    <text evidence="1">The sequence shown here is derived from an EMBL/GenBank/DDBJ whole genome shotgun (WGS) entry which is preliminary data.</text>
</comment>
<dbReference type="EMBL" id="JAMZNK010000007">
    <property type="protein sequence ID" value="MDA6069199.1"/>
    <property type="molecule type" value="Genomic_DNA"/>
</dbReference>
<keyword evidence="2" id="KW-1185">Reference proteome</keyword>
<evidence type="ECO:0000313" key="2">
    <source>
        <dbReference type="Proteomes" id="UP001212170"/>
    </source>
</evidence>
<dbReference type="Proteomes" id="UP001212170">
    <property type="component" value="Unassembled WGS sequence"/>
</dbReference>
<sequence length="541" mass="65122">MKEIFEYYLNKCNQAMIHEDKLSFEFGNYFIEYTFTFNNIDNEDELLEDDYFSYNRINNIQEIDRLLTFDIEFQTYNIIGYEYLGWREDSEEGRSITYEMFCFIERLKKFNDSILNYDVTTEFGDPMCHDEGNYQFKIEINDNYFLNNEFAKSIIDIIKTLEISIPDFYTVFFRKKININDNKIVSVLSTNTKVRRLGYFKIMSNFFNENKKFPASIINKKFEDYCSEYKNELEDNSFKKGLIIKTKSGVSAKPYIDTALDINLLSKVNNVFNVGKSFKVYQNLKNKYSNSNNIFELTDFDKVYFLECILKNDFFYFSNLLELFFLNRKTTYLILVKKYQAQLILRLEDYKRQNIYDNRKVLKNIDVILKRINNWEKAEVYLEHIIMPRINWMLDFDLLTSINNEFILTEKGLKLFKHLCVWNDINTDKIISSDSFIDRFMIHTFDDCYKCNHGENLIDRKIIIEKIYYYIDSSFDLFKTLAPNRVTASQAANYTKYKLYLDDNIKVGYQFILGELSEKEQDKFVFKYQEQYQDGYIQRKK</sequence>
<organism evidence="1 2">
    <name type="scientific">Flavobacterium azizsancarii</name>
    <dbReference type="NCBI Taxonomy" id="2961580"/>
    <lineage>
        <taxon>Bacteria</taxon>
        <taxon>Pseudomonadati</taxon>
        <taxon>Bacteroidota</taxon>
        <taxon>Flavobacteriia</taxon>
        <taxon>Flavobacteriales</taxon>
        <taxon>Flavobacteriaceae</taxon>
        <taxon>Flavobacterium</taxon>
    </lineage>
</organism>
<protein>
    <submittedName>
        <fullName evidence="1">Uncharacterized protein</fullName>
    </submittedName>
</protein>
<gene>
    <name evidence="1" type="ORF">NJT12_06165</name>
</gene>